<feature type="transmembrane region" description="Helical" evidence="6">
    <location>
        <begin position="402"/>
        <end position="421"/>
    </location>
</feature>
<evidence type="ECO:0000256" key="6">
    <source>
        <dbReference type="SAM" id="Phobius"/>
    </source>
</evidence>
<dbReference type="InterPro" id="IPR051533">
    <property type="entry name" value="WaaL-like"/>
</dbReference>
<keyword evidence="8" id="KW-0436">Ligase</keyword>
<comment type="caution">
    <text evidence="8">The sequence shown here is derived from an EMBL/GenBank/DDBJ whole genome shotgun (WGS) entry which is preliminary data.</text>
</comment>
<feature type="domain" description="O-antigen ligase-related" evidence="7">
    <location>
        <begin position="212"/>
        <end position="355"/>
    </location>
</feature>
<gene>
    <name evidence="8" type="ORF">WIS52_01445</name>
</gene>
<keyword evidence="3 6" id="KW-1133">Transmembrane helix</keyword>
<feature type="transmembrane region" description="Helical" evidence="6">
    <location>
        <begin position="137"/>
        <end position="157"/>
    </location>
</feature>
<keyword evidence="4 6" id="KW-0472">Membrane</keyword>
<dbReference type="EMBL" id="JBEDNQ010000001">
    <property type="protein sequence ID" value="MEQ3549120.1"/>
    <property type="molecule type" value="Genomic_DNA"/>
</dbReference>
<feature type="transmembrane region" description="Helical" evidence="6">
    <location>
        <begin position="59"/>
        <end position="77"/>
    </location>
</feature>
<dbReference type="PANTHER" id="PTHR37422:SF21">
    <property type="entry name" value="EXOQ-LIKE PROTEIN"/>
    <property type="match status" value="1"/>
</dbReference>
<feature type="transmembrane region" description="Helical" evidence="6">
    <location>
        <begin position="112"/>
        <end position="130"/>
    </location>
</feature>
<evidence type="ECO:0000256" key="1">
    <source>
        <dbReference type="ARBA" id="ARBA00004141"/>
    </source>
</evidence>
<evidence type="ECO:0000256" key="4">
    <source>
        <dbReference type="ARBA" id="ARBA00023136"/>
    </source>
</evidence>
<protein>
    <submittedName>
        <fullName evidence="8">O-antigen ligase family protein</fullName>
    </submittedName>
</protein>
<dbReference type="PANTHER" id="PTHR37422">
    <property type="entry name" value="TEICHURONIC ACID BIOSYNTHESIS PROTEIN TUAE"/>
    <property type="match status" value="1"/>
</dbReference>
<feature type="transmembrane region" description="Helical" evidence="6">
    <location>
        <begin position="212"/>
        <end position="244"/>
    </location>
</feature>
<evidence type="ECO:0000256" key="2">
    <source>
        <dbReference type="ARBA" id="ARBA00022692"/>
    </source>
</evidence>
<feature type="transmembrane region" description="Helical" evidence="6">
    <location>
        <begin position="377"/>
        <end position="396"/>
    </location>
</feature>
<evidence type="ECO:0000313" key="8">
    <source>
        <dbReference type="EMBL" id="MEQ3549120.1"/>
    </source>
</evidence>
<dbReference type="Pfam" id="PF04932">
    <property type="entry name" value="Wzy_C"/>
    <property type="match status" value="1"/>
</dbReference>
<dbReference type="RefSeq" id="WP_349296210.1">
    <property type="nucleotide sequence ID" value="NZ_JBEDNQ010000001.1"/>
</dbReference>
<keyword evidence="2 6" id="KW-0812">Transmembrane</keyword>
<accession>A0ABV1K3U2</accession>
<feature type="region of interest" description="Disordered" evidence="5">
    <location>
        <begin position="1"/>
        <end position="33"/>
    </location>
</feature>
<evidence type="ECO:0000256" key="5">
    <source>
        <dbReference type="SAM" id="MobiDB-lite"/>
    </source>
</evidence>
<reference evidence="8 9" key="1">
    <citation type="submission" date="2024-03" db="EMBL/GenBank/DDBJ databases">
        <title>Draft genome sequence of Pseudonocardia nematodicida JCM 31783.</title>
        <authorList>
            <person name="Butdee W."/>
            <person name="Duangmal K."/>
        </authorList>
    </citation>
    <scope>NUCLEOTIDE SEQUENCE [LARGE SCALE GENOMIC DNA]</scope>
    <source>
        <strain evidence="8 9">JCM 31783</strain>
    </source>
</reference>
<feature type="transmembrane region" description="Helical" evidence="6">
    <location>
        <begin position="89"/>
        <end position="106"/>
    </location>
</feature>
<keyword evidence="9" id="KW-1185">Reference proteome</keyword>
<evidence type="ECO:0000259" key="7">
    <source>
        <dbReference type="Pfam" id="PF04932"/>
    </source>
</evidence>
<sequence length="431" mass="43467">MTSPGTVDALGTAGVAGPERLAGPQPVAGPRPGDLGRGDLAGTVFVAASVVLASGPAGVPIRISIAALCAVGLVVLLRRGLRAEDVRMPGWPLLFLGWCATSLFWSDHPDQTLVGVGTLVAGTLLAIVSVSTFGARAVVRGIVAGATTAAVLSLALVPVEAAQAFDADKSGALRGIYEQSNIGAHVLALGLVSAVCGGRVTGWSRAARVLPVVVLAGALVAAQSSTALVCVAAGIAVAAVVAAVRSFPRGRRAAPATAFAGCVVLLLVLVLAGFGRFAGALGRDTSLTGRTEIWSASWAQVTTAPWLGHGWAAVWAGGDRVGDTIRQMVGYPIDHSHDDALNVALQAGAVGVLLVACTLGQIAITATRRFLTGRGPLGVWPVALVTTVCCYAVTESRLTEPLGWFVVVLLVLLVGGAPAGGPRRLPARAGP</sequence>
<organism evidence="8 9">
    <name type="scientific">Pseudonocardia nematodicida</name>
    <dbReference type="NCBI Taxonomy" id="1206997"/>
    <lineage>
        <taxon>Bacteria</taxon>
        <taxon>Bacillati</taxon>
        <taxon>Actinomycetota</taxon>
        <taxon>Actinomycetes</taxon>
        <taxon>Pseudonocardiales</taxon>
        <taxon>Pseudonocardiaceae</taxon>
        <taxon>Pseudonocardia</taxon>
    </lineage>
</organism>
<comment type="subcellular location">
    <subcellularLocation>
        <location evidence="1">Membrane</location>
        <topology evidence="1">Multi-pass membrane protein</topology>
    </subcellularLocation>
</comment>
<evidence type="ECO:0000313" key="9">
    <source>
        <dbReference type="Proteomes" id="UP001494902"/>
    </source>
</evidence>
<proteinExistence type="predicted"/>
<dbReference type="InterPro" id="IPR007016">
    <property type="entry name" value="O-antigen_ligase-rel_domated"/>
</dbReference>
<name>A0ABV1K3U2_9PSEU</name>
<dbReference type="Proteomes" id="UP001494902">
    <property type="component" value="Unassembled WGS sequence"/>
</dbReference>
<dbReference type="GO" id="GO:0016874">
    <property type="term" value="F:ligase activity"/>
    <property type="evidence" value="ECO:0007669"/>
    <property type="project" value="UniProtKB-KW"/>
</dbReference>
<evidence type="ECO:0000256" key="3">
    <source>
        <dbReference type="ARBA" id="ARBA00022989"/>
    </source>
</evidence>
<feature type="transmembrane region" description="Helical" evidence="6">
    <location>
        <begin position="256"/>
        <end position="278"/>
    </location>
</feature>
<feature type="transmembrane region" description="Helical" evidence="6">
    <location>
        <begin position="343"/>
        <end position="365"/>
    </location>
</feature>